<proteinExistence type="inferred from homology"/>
<keyword evidence="4 7" id="KW-0812">Transmembrane</keyword>
<dbReference type="Proteomes" id="UP000032680">
    <property type="component" value="Unassembled WGS sequence"/>
</dbReference>
<dbReference type="NCBIfam" id="TIGR00901">
    <property type="entry name" value="2A0125"/>
    <property type="match status" value="1"/>
</dbReference>
<keyword evidence="5 7" id="KW-1133">Transmembrane helix</keyword>
<dbReference type="PANTHER" id="PTHR12778:SF10">
    <property type="entry name" value="MAJOR FACILITATOR SUPERFAMILY DOMAIN-CONTAINING PROTEIN 3"/>
    <property type="match status" value="1"/>
</dbReference>
<dbReference type="GO" id="GO:0016020">
    <property type="term" value="C:membrane"/>
    <property type="evidence" value="ECO:0007669"/>
    <property type="project" value="UniProtKB-SubCell"/>
</dbReference>
<dbReference type="RefSeq" id="WP_048861999.1">
    <property type="nucleotide sequence ID" value="NZ_BANB01000453.1"/>
</dbReference>
<feature type="transmembrane region" description="Helical" evidence="7">
    <location>
        <begin position="290"/>
        <end position="310"/>
    </location>
</feature>
<feature type="transmembrane region" description="Helical" evidence="7">
    <location>
        <begin position="261"/>
        <end position="283"/>
    </location>
</feature>
<feature type="transmembrane region" description="Helical" evidence="7">
    <location>
        <begin position="382"/>
        <end position="402"/>
    </location>
</feature>
<feature type="transmembrane region" description="Helical" evidence="7">
    <location>
        <begin position="138"/>
        <end position="161"/>
    </location>
</feature>
<protein>
    <submittedName>
        <fullName evidence="8">Major facilitator superfamily transporter</fullName>
    </submittedName>
</protein>
<evidence type="ECO:0000256" key="1">
    <source>
        <dbReference type="ARBA" id="ARBA00004141"/>
    </source>
</evidence>
<evidence type="ECO:0000256" key="5">
    <source>
        <dbReference type="ARBA" id="ARBA00022989"/>
    </source>
</evidence>
<evidence type="ECO:0000313" key="8">
    <source>
        <dbReference type="EMBL" id="GAN77769.1"/>
    </source>
</evidence>
<dbReference type="OrthoDB" id="9787815at2"/>
<evidence type="ECO:0000256" key="6">
    <source>
        <dbReference type="ARBA" id="ARBA00023136"/>
    </source>
</evidence>
<dbReference type="EMBL" id="BANB01000453">
    <property type="protein sequence ID" value="GAN77769.1"/>
    <property type="molecule type" value="Genomic_DNA"/>
</dbReference>
<evidence type="ECO:0000313" key="9">
    <source>
        <dbReference type="Proteomes" id="UP000032680"/>
    </source>
</evidence>
<feature type="transmembrane region" description="Helical" evidence="7">
    <location>
        <begin position="34"/>
        <end position="56"/>
    </location>
</feature>
<dbReference type="AlphaFoldDB" id="A0A0D6PA75"/>
<dbReference type="Pfam" id="PF07690">
    <property type="entry name" value="MFS_1"/>
    <property type="match status" value="1"/>
</dbReference>
<comment type="similarity">
    <text evidence="2">Belongs to the major facilitator superfamily.</text>
</comment>
<dbReference type="InterPro" id="IPR004752">
    <property type="entry name" value="AmpG_permease/AT-1"/>
</dbReference>
<evidence type="ECO:0000256" key="7">
    <source>
        <dbReference type="SAM" id="Phobius"/>
    </source>
</evidence>
<dbReference type="InterPro" id="IPR036259">
    <property type="entry name" value="MFS_trans_sf"/>
</dbReference>
<dbReference type="PANTHER" id="PTHR12778">
    <property type="entry name" value="SOLUTE CARRIER FAMILY 33 ACETYL-COA TRANSPORTER -RELATED"/>
    <property type="match status" value="1"/>
</dbReference>
<feature type="transmembrane region" description="Helical" evidence="7">
    <location>
        <begin position="355"/>
        <end position="376"/>
    </location>
</feature>
<dbReference type="SUPFAM" id="SSF103473">
    <property type="entry name" value="MFS general substrate transporter"/>
    <property type="match status" value="1"/>
</dbReference>
<gene>
    <name evidence="8" type="ORF">Asru_0453_03</name>
</gene>
<sequence length="414" mass="43455">MRRPLALMLGYGFAAGLPLPLSGFTFRQWLTHDGVSLIVIGLTANIGLSYTLKFLWSPVLDQMAPPFGLARFGRRRGWLLAIQPALSAACLLLACTDPARGAGASLAAAALVAFLSASQDIVVDAWRIETFEERAQGAALAAYVWGYRAALYLSGAGAIALASHVGWHLSLIAVALVTLSGTAVTLLAAEPSVRRAVQAVTGVAARMRVAVVEPFRDFLTRPGAWTILGFVALFKLGEAMAGVMTAPFYHHLGFEQAQVAAAVGPFGLTASIAGYALGGVLVARLGVGRALLATGLVQTAAMGMYVWLAYSAGKPFMLYATVMVENFAEGTADAAFLTYLSGLCSVAYTATQYALLSSIAAIGLRTIGGLSGFLVRAIGWEAFYTVALFAALPAMGLMLRLLHRFPPRPAPLPA</sequence>
<keyword evidence="6 7" id="KW-0472">Membrane</keyword>
<keyword evidence="3" id="KW-0813">Transport</keyword>
<evidence type="ECO:0000256" key="3">
    <source>
        <dbReference type="ARBA" id="ARBA00022448"/>
    </source>
</evidence>
<comment type="subcellular location">
    <subcellularLocation>
        <location evidence="1">Membrane</location>
        <topology evidence="1">Multi-pass membrane protein</topology>
    </subcellularLocation>
</comment>
<name>A0A0D6PA75_9PROT</name>
<feature type="transmembrane region" description="Helical" evidence="7">
    <location>
        <begin position="225"/>
        <end position="249"/>
    </location>
</feature>
<comment type="caution">
    <text evidence="8">The sequence shown here is derived from an EMBL/GenBank/DDBJ whole genome shotgun (WGS) entry which is preliminary data.</text>
</comment>
<keyword evidence="9" id="KW-1185">Reference proteome</keyword>
<feature type="transmembrane region" description="Helical" evidence="7">
    <location>
        <begin position="106"/>
        <end position="126"/>
    </location>
</feature>
<accession>A0A0D6PA75</accession>
<organism evidence="8 9">
    <name type="scientific">Acidisphaera rubrifaciens HS-AP3</name>
    <dbReference type="NCBI Taxonomy" id="1231350"/>
    <lineage>
        <taxon>Bacteria</taxon>
        <taxon>Pseudomonadati</taxon>
        <taxon>Pseudomonadota</taxon>
        <taxon>Alphaproteobacteria</taxon>
        <taxon>Acetobacterales</taxon>
        <taxon>Acetobacteraceae</taxon>
        <taxon>Acidisphaera</taxon>
    </lineage>
</organism>
<evidence type="ECO:0000256" key="2">
    <source>
        <dbReference type="ARBA" id="ARBA00008335"/>
    </source>
</evidence>
<dbReference type="GO" id="GO:0022857">
    <property type="term" value="F:transmembrane transporter activity"/>
    <property type="evidence" value="ECO:0007669"/>
    <property type="project" value="InterPro"/>
</dbReference>
<dbReference type="Gene3D" id="1.20.1250.20">
    <property type="entry name" value="MFS general substrate transporter like domains"/>
    <property type="match status" value="1"/>
</dbReference>
<reference evidence="8 9" key="1">
    <citation type="submission" date="2012-11" db="EMBL/GenBank/DDBJ databases">
        <title>Whole genome sequence of Acidisphaera rubrifaciens HS-AP3.</title>
        <authorList>
            <person name="Azuma Y."/>
            <person name="Higashiura N."/>
            <person name="Hirakawa H."/>
            <person name="Matsushita K."/>
        </authorList>
    </citation>
    <scope>NUCLEOTIDE SEQUENCE [LARGE SCALE GENOMIC DNA]</scope>
    <source>
        <strain evidence="8 9">HS-AP3</strain>
    </source>
</reference>
<evidence type="ECO:0000256" key="4">
    <source>
        <dbReference type="ARBA" id="ARBA00022692"/>
    </source>
</evidence>
<feature type="transmembrane region" description="Helical" evidence="7">
    <location>
        <begin position="77"/>
        <end position="94"/>
    </location>
</feature>
<dbReference type="InterPro" id="IPR011701">
    <property type="entry name" value="MFS"/>
</dbReference>
<feature type="transmembrane region" description="Helical" evidence="7">
    <location>
        <begin position="167"/>
        <end position="189"/>
    </location>
</feature>